<protein>
    <recommendedName>
        <fullName evidence="2">Aldose 1-epimerase</fullName>
    </recommendedName>
    <alternativeName>
        <fullName evidence="6">Galactose mutarotase</fullName>
    </alternativeName>
    <alternativeName>
        <fullName evidence="5">Type-1 mutarotase</fullName>
    </alternativeName>
</protein>
<dbReference type="AlphaFoldDB" id="A0A369B150"/>
<dbReference type="Proteomes" id="UP000288197">
    <property type="component" value="Unassembled WGS sequence"/>
</dbReference>
<name>A0A369B150_9ENTE</name>
<dbReference type="InterPro" id="IPR014718">
    <property type="entry name" value="GH-type_carb-bd"/>
</dbReference>
<gene>
    <name evidence="7" type="ORF">CBF32_01290</name>
</gene>
<dbReference type="GO" id="GO:0006006">
    <property type="term" value="P:glucose metabolic process"/>
    <property type="evidence" value="ECO:0007669"/>
    <property type="project" value="TreeGrafter"/>
</dbReference>
<keyword evidence="3" id="KW-0413">Isomerase</keyword>
<dbReference type="GO" id="GO:0033499">
    <property type="term" value="P:galactose catabolic process via UDP-galactose, Leloir pathway"/>
    <property type="evidence" value="ECO:0007669"/>
    <property type="project" value="TreeGrafter"/>
</dbReference>
<evidence type="ECO:0000256" key="5">
    <source>
        <dbReference type="ARBA" id="ARBA00032300"/>
    </source>
</evidence>
<keyword evidence="4" id="KW-0119">Carbohydrate metabolism</keyword>
<dbReference type="GeneID" id="63145454"/>
<proteinExistence type="inferred from homology"/>
<dbReference type="PANTHER" id="PTHR10091">
    <property type="entry name" value="ALDOSE-1-EPIMERASE"/>
    <property type="match status" value="1"/>
</dbReference>
<comment type="similarity">
    <text evidence="1">Belongs to the aldose epimerase family.</text>
</comment>
<dbReference type="Pfam" id="PF01263">
    <property type="entry name" value="Aldose_epim"/>
    <property type="match status" value="1"/>
</dbReference>
<sequence>MTYSIQTDEKTNITTITLVNGDLTASFLDFGARWHQFLAPDKNGKLENILLSLDTLEEVLVDQAQFGALVGPVAGRIKNAKWKGISLDKNLGNLHHIHGGSKGWWCQFWNYEIIEEKESIKAVFSLTDTLSGYPGPIHVTNTYELTQTGVTMTTSVTSKEVTIVNPTNHVYFNLSGDAKRKISDHLLTIKSPHILETGNLNIPTGKLISVENTGYDFNTPRVIKEAIKELKTGIDDAYLLENTSPQIILADSISGRQLTIDSNRQSVVVFSTTGFNDSFKVNGQSMSSEIGIALETQELPDITHYPEWGNIEIIPNETKTYQTTYTISSP</sequence>
<dbReference type="GO" id="GO:0004034">
    <property type="term" value="F:aldose 1-epimerase activity"/>
    <property type="evidence" value="ECO:0007669"/>
    <property type="project" value="TreeGrafter"/>
</dbReference>
<evidence type="ECO:0000256" key="2">
    <source>
        <dbReference type="ARBA" id="ARBA00014165"/>
    </source>
</evidence>
<dbReference type="GO" id="GO:0005737">
    <property type="term" value="C:cytoplasm"/>
    <property type="evidence" value="ECO:0007669"/>
    <property type="project" value="TreeGrafter"/>
</dbReference>
<dbReference type="Gene3D" id="2.70.98.10">
    <property type="match status" value="1"/>
</dbReference>
<evidence type="ECO:0000256" key="3">
    <source>
        <dbReference type="ARBA" id="ARBA00023235"/>
    </source>
</evidence>
<reference evidence="7 8" key="1">
    <citation type="submission" date="2017-05" db="EMBL/GenBank/DDBJ databases">
        <title>Vagococcus spp. assemblies.</title>
        <authorList>
            <person name="Gulvik C.A."/>
        </authorList>
    </citation>
    <scope>NUCLEOTIDE SEQUENCE [LARGE SCALE GENOMIC DNA]</scope>
    <source>
        <strain evidence="7 8">NCFB 2497</strain>
    </source>
</reference>
<dbReference type="PANTHER" id="PTHR10091:SF0">
    <property type="entry name" value="GALACTOSE MUTAROTASE"/>
    <property type="match status" value="1"/>
</dbReference>
<dbReference type="GO" id="GO:0030246">
    <property type="term" value="F:carbohydrate binding"/>
    <property type="evidence" value="ECO:0007669"/>
    <property type="project" value="InterPro"/>
</dbReference>
<evidence type="ECO:0000256" key="1">
    <source>
        <dbReference type="ARBA" id="ARBA00006206"/>
    </source>
</evidence>
<dbReference type="OrthoDB" id="9779408at2"/>
<dbReference type="CDD" id="cd09019">
    <property type="entry name" value="galactose_mutarotase_like"/>
    <property type="match status" value="1"/>
</dbReference>
<accession>A0A369B150</accession>
<dbReference type="RefSeq" id="WP_114288743.1">
    <property type="nucleotide sequence ID" value="NZ_CP122523.1"/>
</dbReference>
<evidence type="ECO:0000256" key="6">
    <source>
        <dbReference type="ARBA" id="ARBA00033373"/>
    </source>
</evidence>
<evidence type="ECO:0000313" key="8">
    <source>
        <dbReference type="Proteomes" id="UP000288197"/>
    </source>
</evidence>
<organism evidence="7 8">
    <name type="scientific">Vagococcus fluvialis</name>
    <dbReference type="NCBI Taxonomy" id="2738"/>
    <lineage>
        <taxon>Bacteria</taxon>
        <taxon>Bacillati</taxon>
        <taxon>Bacillota</taxon>
        <taxon>Bacilli</taxon>
        <taxon>Lactobacillales</taxon>
        <taxon>Enterococcaceae</taxon>
        <taxon>Vagococcus</taxon>
    </lineage>
</organism>
<keyword evidence="8" id="KW-1185">Reference proteome</keyword>
<dbReference type="EMBL" id="NGJX01000001">
    <property type="protein sequence ID" value="RSU05658.1"/>
    <property type="molecule type" value="Genomic_DNA"/>
</dbReference>
<evidence type="ECO:0000313" key="7">
    <source>
        <dbReference type="EMBL" id="RSU05658.1"/>
    </source>
</evidence>
<evidence type="ECO:0000256" key="4">
    <source>
        <dbReference type="ARBA" id="ARBA00023277"/>
    </source>
</evidence>
<dbReference type="PROSITE" id="PS00545">
    <property type="entry name" value="ALDOSE_1_EPIMERASE"/>
    <property type="match status" value="1"/>
</dbReference>
<dbReference type="InterPro" id="IPR018052">
    <property type="entry name" value="Ald1_epimerase_CS"/>
</dbReference>
<dbReference type="InterPro" id="IPR047215">
    <property type="entry name" value="Galactose_mutarotase-like"/>
</dbReference>
<dbReference type="InterPro" id="IPR011013">
    <property type="entry name" value="Gal_mutarotase_sf_dom"/>
</dbReference>
<comment type="caution">
    <text evidence="7">The sequence shown here is derived from an EMBL/GenBank/DDBJ whole genome shotgun (WGS) entry which is preliminary data.</text>
</comment>
<dbReference type="SUPFAM" id="SSF74650">
    <property type="entry name" value="Galactose mutarotase-like"/>
    <property type="match status" value="1"/>
</dbReference>
<dbReference type="InterPro" id="IPR008183">
    <property type="entry name" value="Aldose_1/G6P_1-epimerase"/>
</dbReference>